<organism evidence="3 4">
    <name type="scientific">Prorocentrum cordatum</name>
    <dbReference type="NCBI Taxonomy" id="2364126"/>
    <lineage>
        <taxon>Eukaryota</taxon>
        <taxon>Sar</taxon>
        <taxon>Alveolata</taxon>
        <taxon>Dinophyceae</taxon>
        <taxon>Prorocentrales</taxon>
        <taxon>Prorocentraceae</taxon>
        <taxon>Prorocentrum</taxon>
    </lineage>
</organism>
<keyword evidence="4" id="KW-1185">Reference proteome</keyword>
<sequence length="175" mass="19382">MRISLGGVLLLLSAHTLSCEIIKLDVTNFEHDTQASTGATTGDWLVKFFSPKCGTCVEFAPIWEEVATELKEMQVQGMGVHINVAEVELTPGNKELFDRFKVEQLPEIVLFRKGKMYRKVMESPDGHGHDKDKDKVIAFATEGFSAVQAVDVPKEKGFVDKLVEKVLGLFGKGEL</sequence>
<dbReference type="SUPFAM" id="SSF52833">
    <property type="entry name" value="Thioredoxin-like"/>
    <property type="match status" value="1"/>
</dbReference>
<evidence type="ECO:0000256" key="1">
    <source>
        <dbReference type="SAM" id="SignalP"/>
    </source>
</evidence>
<reference evidence="3" key="1">
    <citation type="submission" date="2023-10" db="EMBL/GenBank/DDBJ databases">
        <authorList>
            <person name="Chen Y."/>
            <person name="Shah S."/>
            <person name="Dougan E. K."/>
            <person name="Thang M."/>
            <person name="Chan C."/>
        </authorList>
    </citation>
    <scope>NUCLEOTIDE SEQUENCE [LARGE SCALE GENOMIC DNA]</scope>
</reference>
<dbReference type="InterPro" id="IPR036249">
    <property type="entry name" value="Thioredoxin-like_sf"/>
</dbReference>
<dbReference type="InterPro" id="IPR013766">
    <property type="entry name" value="Thioredoxin_domain"/>
</dbReference>
<evidence type="ECO:0000313" key="3">
    <source>
        <dbReference type="EMBL" id="CAK0872081.1"/>
    </source>
</evidence>
<dbReference type="PANTHER" id="PTHR19991">
    <property type="entry name" value="L 2 01289"/>
    <property type="match status" value="1"/>
</dbReference>
<dbReference type="PANTHER" id="PTHR19991:SF2">
    <property type="entry name" value="GH08893P"/>
    <property type="match status" value="1"/>
</dbReference>
<keyword evidence="1" id="KW-0732">Signal</keyword>
<protein>
    <recommendedName>
        <fullName evidence="2">Thioredoxin domain-containing protein</fullName>
    </recommendedName>
</protein>
<accession>A0ABN9VFY2</accession>
<proteinExistence type="predicted"/>
<dbReference type="EMBL" id="CAUYUJ010017131">
    <property type="protein sequence ID" value="CAK0872081.1"/>
    <property type="molecule type" value="Genomic_DNA"/>
</dbReference>
<comment type="caution">
    <text evidence="3">The sequence shown here is derived from an EMBL/GenBank/DDBJ whole genome shotgun (WGS) entry which is preliminary data.</text>
</comment>
<feature type="domain" description="Thioredoxin" evidence="2">
    <location>
        <begin position="3"/>
        <end position="164"/>
    </location>
</feature>
<dbReference type="PROSITE" id="PS51352">
    <property type="entry name" value="THIOREDOXIN_2"/>
    <property type="match status" value="1"/>
</dbReference>
<dbReference type="Gene3D" id="3.40.30.10">
    <property type="entry name" value="Glutaredoxin"/>
    <property type="match status" value="1"/>
</dbReference>
<dbReference type="CDD" id="cd02961">
    <property type="entry name" value="PDI_a_family"/>
    <property type="match status" value="1"/>
</dbReference>
<name>A0ABN9VFY2_9DINO</name>
<evidence type="ECO:0000259" key="2">
    <source>
        <dbReference type="PROSITE" id="PS51352"/>
    </source>
</evidence>
<evidence type="ECO:0000313" key="4">
    <source>
        <dbReference type="Proteomes" id="UP001189429"/>
    </source>
</evidence>
<feature type="chain" id="PRO_5045241983" description="Thioredoxin domain-containing protein" evidence="1">
    <location>
        <begin position="20"/>
        <end position="175"/>
    </location>
</feature>
<dbReference type="Proteomes" id="UP001189429">
    <property type="component" value="Unassembled WGS sequence"/>
</dbReference>
<dbReference type="Pfam" id="PF00085">
    <property type="entry name" value="Thioredoxin"/>
    <property type="match status" value="1"/>
</dbReference>
<feature type="signal peptide" evidence="1">
    <location>
        <begin position="1"/>
        <end position="19"/>
    </location>
</feature>
<gene>
    <name evidence="3" type="ORF">PCOR1329_LOCUS57655</name>
</gene>